<accession>A0A089LBH7</accession>
<evidence type="ECO:0000259" key="1">
    <source>
        <dbReference type="PROSITE" id="PS50075"/>
    </source>
</evidence>
<dbReference type="Proteomes" id="UP000029518">
    <property type="component" value="Chromosome"/>
</dbReference>
<organism evidence="2 3">
    <name type="scientific">Paenibacillus borealis</name>
    <dbReference type="NCBI Taxonomy" id="160799"/>
    <lineage>
        <taxon>Bacteria</taxon>
        <taxon>Bacillati</taxon>
        <taxon>Bacillota</taxon>
        <taxon>Bacilli</taxon>
        <taxon>Bacillales</taxon>
        <taxon>Paenibacillaceae</taxon>
        <taxon>Paenibacillus</taxon>
    </lineage>
</organism>
<proteinExistence type="predicted"/>
<dbReference type="InterPro" id="IPR009081">
    <property type="entry name" value="PP-bd_ACP"/>
</dbReference>
<name>A0A089LBH7_PAEBO</name>
<dbReference type="RefSeq" id="WP_042214170.1">
    <property type="nucleotide sequence ID" value="NZ_CP009285.1"/>
</dbReference>
<reference evidence="2" key="1">
    <citation type="submission" date="2014-08" db="EMBL/GenBank/DDBJ databases">
        <title>Comparative genomics of the Paenibacillus odorifer group.</title>
        <authorList>
            <person name="den Bakker H.C."/>
            <person name="Tsai Y.-C.Y.-C."/>
            <person name="Martin N."/>
            <person name="Korlach J."/>
            <person name="Wiedmann M."/>
        </authorList>
    </citation>
    <scope>NUCLEOTIDE SEQUENCE [LARGE SCALE GENOMIC DNA]</scope>
    <source>
        <strain evidence="2">DSM 13188</strain>
    </source>
</reference>
<gene>
    <name evidence="2" type="ORF">PBOR_19370</name>
</gene>
<sequence>MEERISFAQFQGIFSEYLGIEASRLTPEVNLLLELGVDSLSLVNVMLRLEREYQVMFNPEDRVMTRTLGEAYELFDKYRSLGEEAQTSG</sequence>
<dbReference type="EMBL" id="CP009285">
    <property type="protein sequence ID" value="AIQ58846.1"/>
    <property type="molecule type" value="Genomic_DNA"/>
</dbReference>
<protein>
    <recommendedName>
        <fullName evidence="1">Carrier domain-containing protein</fullName>
    </recommendedName>
</protein>
<keyword evidence="3" id="KW-1185">Reference proteome</keyword>
<dbReference type="SUPFAM" id="SSF47336">
    <property type="entry name" value="ACP-like"/>
    <property type="match status" value="1"/>
</dbReference>
<dbReference type="Pfam" id="PF00550">
    <property type="entry name" value="PP-binding"/>
    <property type="match status" value="1"/>
</dbReference>
<dbReference type="AlphaFoldDB" id="A0A089LBH7"/>
<dbReference type="Gene3D" id="1.10.1200.10">
    <property type="entry name" value="ACP-like"/>
    <property type="match status" value="1"/>
</dbReference>
<dbReference type="KEGG" id="pbd:PBOR_19370"/>
<evidence type="ECO:0000313" key="2">
    <source>
        <dbReference type="EMBL" id="AIQ58846.1"/>
    </source>
</evidence>
<evidence type="ECO:0000313" key="3">
    <source>
        <dbReference type="Proteomes" id="UP000029518"/>
    </source>
</evidence>
<dbReference type="OrthoDB" id="2662980at2"/>
<dbReference type="HOGENOM" id="CLU_2451831_0_0_9"/>
<dbReference type="PROSITE" id="PS50075">
    <property type="entry name" value="CARRIER"/>
    <property type="match status" value="1"/>
</dbReference>
<dbReference type="InterPro" id="IPR036736">
    <property type="entry name" value="ACP-like_sf"/>
</dbReference>
<feature type="domain" description="Carrier" evidence="1">
    <location>
        <begin position="1"/>
        <end position="79"/>
    </location>
</feature>